<evidence type="ECO:0000313" key="1">
    <source>
        <dbReference type="EMBL" id="KAG9224998.1"/>
    </source>
</evidence>
<reference evidence="1 2" key="1">
    <citation type="journal article" date="2021" name="Appl. Environ. Microbiol.">
        <title>Genetic linkage and physical mapping for an oyster mushroom Pleurotus cornucopiae and QTL analysis for the trait cap color.</title>
        <authorList>
            <person name="Zhang Y."/>
            <person name="Gao W."/>
            <person name="Sonnenberg A."/>
            <person name="Chen Q."/>
            <person name="Zhang J."/>
            <person name="Huang C."/>
        </authorList>
    </citation>
    <scope>NUCLEOTIDE SEQUENCE [LARGE SCALE GENOMIC DNA]</scope>
    <source>
        <strain evidence="1">CCMSSC00406</strain>
    </source>
</reference>
<name>A0ACB7J6I6_PLECO</name>
<protein>
    <submittedName>
        <fullName evidence="1">Uncharacterized protein</fullName>
    </submittedName>
</protein>
<dbReference type="EMBL" id="WQMT02000003">
    <property type="protein sequence ID" value="KAG9224998.1"/>
    <property type="molecule type" value="Genomic_DNA"/>
</dbReference>
<keyword evidence="2" id="KW-1185">Reference proteome</keyword>
<comment type="caution">
    <text evidence="1">The sequence shown here is derived from an EMBL/GenBank/DDBJ whole genome shotgun (WGS) entry which is preliminary data.</text>
</comment>
<accession>A0ACB7J6I6</accession>
<evidence type="ECO:0000313" key="2">
    <source>
        <dbReference type="Proteomes" id="UP000824881"/>
    </source>
</evidence>
<dbReference type="Proteomes" id="UP000824881">
    <property type="component" value="Unassembled WGS sequence"/>
</dbReference>
<sequence length="1289" mass="134467">MDASDSQHGAEDAQQPTTMNASNAPSTDIGTIPPPSEHLDSRRDAIEVELPTVVDLNAANIQANNANVMLERRSSPSSLPMAHTNDANMSEPNQGQQPSSTGNDSSINADDGMVLDSVEASSIDPEMPSLEPLPALSSSVTPSNEASTPPVSGTSTPQRANRRPRVEDDEDADRDRRHPSQRTGNAHIALSLNSETTNGLTLVFRHPSLITMSGNTHVIVGGPQMQTHFGGVPFTLFGHHHNLRTGTDNNSSGNSNPQSIPGSDTTAPTDWFSLAANSPNGVAITFDLLRGGPPVVRPLDANNRPAPPLNHNHPQDHGHAHTHHDHSTPPSADQRDASGQANGGNTNATANAVPPSAPRPNLRDSFAQTQELLRQVRAMTDVLTTALGALEGAGGEDRRRGRMVVRGLEEVPEGLAQRMDALKTQGDESGMGGCAICWDSLLEDAGFGGEADPQATAPSEAPQTTTANQGGVAATPGGSTSQAEIPQQPAGSSTTSGLPTPLTTTVPEADEEPLPKIVVLPCSHAFHASCLVPWFSKPMRTSCPTCRFNIDPEGIIWGIGRRSREPAEGAAGPGGIDLGNLGGMAGMPFGPFALPPGFVQTMTADQAGAPRGAPPPPAAGGPPLMLSVNGTQVPLVLVDGGNGPNANAGAQRRSQSVPRRRTQSLPREGAPQSATTDNIDPPADNNAAANAWARGRGLPQLPPGASRTVYHAHLPIGGVDVVFDVIPVDVGRVPGPNPQQPPSGQPATNEPAGDNSPGPEAHEHNHVHHHHVHTHHFHLDNHVIDMDFGAPDDFAMDLDLDLSNTAPQDTQDAAFFEALRNRASDGVPSTTPANPPQANPAAAANNTNTDSIPPQEPQPAPRPHRRLPRGMGMGFLQQLFGNLLPTSTTTVPNASNATNAGGTLPAPAPATTNASVAPQTSRASSDQRQSNGNSPRGSLGDVIMRTLGTMANHVMPGTPANLATPGENQGSSSMPPSGANIPNELPPPQVQPQDAEQAAANGLPAGVPAQLAQAFAPAPNNPGANSGDAQRPRTAIDEFVQRYEALLGPLPPLPSFEEMAREYQPLLARFAQGQPQAEAQPGSTPSANPPGTTTTNAQAANPTPFRSLVDLFGIPPAQPAADGTTQPAGTQRDPNSPPNILDGFPLLAGLRSRAAGQRPSLRETRKWSPPPAPGATLRQRVEKKEKEAGLRCDDVSCGVGPSDEDPVVTKTMNQLSIHYLPDHLPATEVGSKVCEHTFHPSCLVSAERIASQGQDEHVEGDEVAVICPICRHAGAISKADWDQGAEVVL</sequence>
<proteinExistence type="predicted"/>
<organism evidence="1 2">
    <name type="scientific">Pleurotus cornucopiae</name>
    <name type="common">Cornucopia mushroom</name>
    <dbReference type="NCBI Taxonomy" id="5321"/>
    <lineage>
        <taxon>Eukaryota</taxon>
        <taxon>Fungi</taxon>
        <taxon>Dikarya</taxon>
        <taxon>Basidiomycota</taxon>
        <taxon>Agaricomycotina</taxon>
        <taxon>Agaricomycetes</taxon>
        <taxon>Agaricomycetidae</taxon>
        <taxon>Agaricales</taxon>
        <taxon>Pleurotineae</taxon>
        <taxon>Pleurotaceae</taxon>
        <taxon>Pleurotus</taxon>
    </lineage>
</organism>
<gene>
    <name evidence="1" type="ORF">CCMSSC00406_0001851</name>
</gene>